<evidence type="ECO:0000313" key="2">
    <source>
        <dbReference type="Proteomes" id="UP001162483"/>
    </source>
</evidence>
<reference evidence="1" key="1">
    <citation type="submission" date="2023-05" db="EMBL/GenBank/DDBJ databases">
        <authorList>
            <person name="Stuckert A."/>
        </authorList>
    </citation>
    <scope>NUCLEOTIDE SEQUENCE</scope>
</reference>
<sequence length="75" mass="8159">MLKSTVCRSHQLSAEIIAKDLQTLYDLQISTTTVHRELHGMSFHDLAAASKLYITKCKAKQSDGCSGVKHAATGL</sequence>
<name>A0ABN9B2I4_9NEOB</name>
<dbReference type="Proteomes" id="UP001162483">
    <property type="component" value="Unassembled WGS sequence"/>
</dbReference>
<proteinExistence type="predicted"/>
<dbReference type="EMBL" id="CATNWA010001664">
    <property type="protein sequence ID" value="CAI9540861.1"/>
    <property type="molecule type" value="Genomic_DNA"/>
</dbReference>
<evidence type="ECO:0000313" key="1">
    <source>
        <dbReference type="EMBL" id="CAI9540861.1"/>
    </source>
</evidence>
<comment type="caution">
    <text evidence="1">The sequence shown here is derived from an EMBL/GenBank/DDBJ whole genome shotgun (WGS) entry which is preliminary data.</text>
</comment>
<protein>
    <submittedName>
        <fullName evidence="1">Uncharacterized protein</fullName>
    </submittedName>
</protein>
<keyword evidence="2" id="KW-1185">Reference proteome</keyword>
<gene>
    <name evidence="1" type="ORF">SPARVUS_LOCUS1812897</name>
</gene>
<accession>A0ABN9B2I4</accession>
<organism evidence="1 2">
    <name type="scientific">Staurois parvus</name>
    <dbReference type="NCBI Taxonomy" id="386267"/>
    <lineage>
        <taxon>Eukaryota</taxon>
        <taxon>Metazoa</taxon>
        <taxon>Chordata</taxon>
        <taxon>Craniata</taxon>
        <taxon>Vertebrata</taxon>
        <taxon>Euteleostomi</taxon>
        <taxon>Amphibia</taxon>
        <taxon>Batrachia</taxon>
        <taxon>Anura</taxon>
        <taxon>Neobatrachia</taxon>
        <taxon>Ranoidea</taxon>
        <taxon>Ranidae</taxon>
        <taxon>Staurois</taxon>
    </lineage>
</organism>